<evidence type="ECO:0000256" key="6">
    <source>
        <dbReference type="ARBA" id="ARBA00022630"/>
    </source>
</evidence>
<dbReference type="GO" id="GO:0005524">
    <property type="term" value="F:ATP binding"/>
    <property type="evidence" value="ECO:0007669"/>
    <property type="project" value="UniProtKB-KW"/>
</dbReference>
<dbReference type="GO" id="GO:0005739">
    <property type="term" value="C:mitochondrion"/>
    <property type="evidence" value="ECO:0007669"/>
    <property type="project" value="TreeGrafter"/>
</dbReference>
<keyword evidence="7" id="KW-0288">FMN</keyword>
<evidence type="ECO:0000256" key="5">
    <source>
        <dbReference type="ARBA" id="ARBA00017394"/>
    </source>
</evidence>
<dbReference type="SMART" id="SM00904">
    <property type="entry name" value="Flavokinase"/>
    <property type="match status" value="1"/>
</dbReference>
<keyword evidence="10" id="KW-0418">Kinase</keyword>
<evidence type="ECO:0000256" key="14">
    <source>
        <dbReference type="SAM" id="MobiDB-lite"/>
    </source>
</evidence>
<reference evidence="16" key="1">
    <citation type="submission" date="2021-03" db="EMBL/GenBank/DDBJ databases">
        <title>Revisited historic fungal species revealed as producer of novel bioactive compounds through whole genome sequencing and comparative genomics.</title>
        <authorList>
            <person name="Vignolle G.A."/>
            <person name="Hochenegger N."/>
            <person name="Mach R.L."/>
            <person name="Mach-Aigner A.R."/>
            <person name="Javad Rahimi M."/>
            <person name="Salim K.A."/>
            <person name="Chan C.M."/>
            <person name="Lim L.B.L."/>
            <person name="Cai F."/>
            <person name="Druzhinina I.S."/>
            <person name="U'Ren J.M."/>
            <person name="Derntl C."/>
        </authorList>
    </citation>
    <scope>NUCLEOTIDE SEQUENCE</scope>
    <source>
        <strain evidence="16">TUCIM 5799</strain>
    </source>
</reference>
<keyword evidence="6" id="KW-0285">Flavoprotein</keyword>
<name>A0A9P9WY98_9PEZI</name>
<dbReference type="PANTHER" id="PTHR22749">
    <property type="entry name" value="RIBOFLAVIN KINASE/FMN ADENYLYLTRANSFERASE"/>
    <property type="match status" value="1"/>
</dbReference>
<keyword evidence="9" id="KW-0547">Nucleotide-binding</keyword>
<evidence type="ECO:0000256" key="12">
    <source>
        <dbReference type="ARBA" id="ARBA00029960"/>
    </source>
</evidence>
<evidence type="ECO:0000256" key="11">
    <source>
        <dbReference type="ARBA" id="ARBA00022840"/>
    </source>
</evidence>
<comment type="caution">
    <text evidence="16">The sequence shown here is derived from an EMBL/GenBank/DDBJ whole genome shotgun (WGS) entry which is preliminary data.</text>
</comment>
<evidence type="ECO:0000313" key="17">
    <source>
        <dbReference type="Proteomes" id="UP000829685"/>
    </source>
</evidence>
<sequence>MTAPSSQSFKRKPVASDSGPSPSFDVSDILDDYFYDQDEEDSLAEKARALTLETRPSMPPRPNTIPLIPSVSEPAPITHTSTTIPEVPSASKSFWQTAFDETIHFAGGLVSHPFEATKHYSILRHSSGLVYYKGPSTRVTITVFSDVPMPSDRSFWLQRKGFSGDMGMSVSVLLGTSSNWIDVTPTSEALPSEMPESDERAWQRDMKKFLKKASKHKSLSKHVARETCVVRIPAVASDGYLRVVMCTGEGRKKVLCPSPIFRIASTSSDVSIFRGASLSTMPLEAGLKVASIVGTTVVNKYVGPAKAIVDNRVQKYTNKYKPGFIAERAEQIAFAKSGVRSKFESLEANFDGARDVSYDPLHPPCLIDSPPEVVGSDVGPEKPFPLKVVGMVVHGTGQSKARFGLPTANLAGVSNDLMLRLNGIYMGWASVYPKKGVENISNNWYEAIITIGPSPYASPQVVIKKVATVHVLRDFGDTTFFDAKMKVILMAYLRPIPASDRSQPALKARDVDVALASLSRDAWSPDVTVEKMKDEKSARSVADRYVEVRTQVQKHVDSLPVHLAGVRTASAEVIDKAHGRGGLFIRR</sequence>
<evidence type="ECO:0000313" key="16">
    <source>
        <dbReference type="EMBL" id="KAI1881495.1"/>
    </source>
</evidence>
<keyword evidence="8" id="KW-0808">Transferase</keyword>
<dbReference type="Gene3D" id="2.40.30.30">
    <property type="entry name" value="Riboflavin kinase-like"/>
    <property type="match status" value="1"/>
</dbReference>
<comment type="pathway">
    <text evidence="2">Cofactor biosynthesis; FMN biosynthesis; FMN from riboflavin (ATP route): step 1/1.</text>
</comment>
<dbReference type="InterPro" id="IPR023468">
    <property type="entry name" value="Riboflavin_kinase"/>
</dbReference>
<evidence type="ECO:0000256" key="3">
    <source>
        <dbReference type="ARBA" id="ARBA00010108"/>
    </source>
</evidence>
<keyword evidence="17" id="KW-1185">Reference proteome</keyword>
<dbReference type="EMBL" id="JAFIMR010000001">
    <property type="protein sequence ID" value="KAI1881495.1"/>
    <property type="molecule type" value="Genomic_DNA"/>
</dbReference>
<protein>
    <recommendedName>
        <fullName evidence="5">Riboflavin kinase</fullName>
        <ecNumber evidence="4">2.7.1.26</ecNumber>
    </recommendedName>
    <alternativeName>
        <fullName evidence="12">Flavin mononucleotide kinase 1</fullName>
    </alternativeName>
</protein>
<feature type="region of interest" description="Disordered" evidence="14">
    <location>
        <begin position="53"/>
        <end position="72"/>
    </location>
</feature>
<dbReference type="GO" id="GO:0008531">
    <property type="term" value="F:riboflavin kinase activity"/>
    <property type="evidence" value="ECO:0007669"/>
    <property type="project" value="UniProtKB-EC"/>
</dbReference>
<keyword evidence="11" id="KW-0067">ATP-binding</keyword>
<evidence type="ECO:0000256" key="13">
    <source>
        <dbReference type="ARBA" id="ARBA00047880"/>
    </source>
</evidence>
<dbReference type="SUPFAM" id="SSF82114">
    <property type="entry name" value="Riboflavin kinase-like"/>
    <property type="match status" value="1"/>
</dbReference>
<evidence type="ECO:0000256" key="9">
    <source>
        <dbReference type="ARBA" id="ARBA00022741"/>
    </source>
</evidence>
<dbReference type="InterPro" id="IPR023465">
    <property type="entry name" value="Riboflavin_kinase_dom_sf"/>
</dbReference>
<evidence type="ECO:0000256" key="7">
    <source>
        <dbReference type="ARBA" id="ARBA00022643"/>
    </source>
</evidence>
<comment type="similarity">
    <text evidence="3">Belongs to the flavokinase family.</text>
</comment>
<evidence type="ECO:0000256" key="10">
    <source>
        <dbReference type="ARBA" id="ARBA00022777"/>
    </source>
</evidence>
<organism evidence="16 17">
    <name type="scientific">Neoarthrinium moseri</name>
    <dbReference type="NCBI Taxonomy" id="1658444"/>
    <lineage>
        <taxon>Eukaryota</taxon>
        <taxon>Fungi</taxon>
        <taxon>Dikarya</taxon>
        <taxon>Ascomycota</taxon>
        <taxon>Pezizomycotina</taxon>
        <taxon>Sordariomycetes</taxon>
        <taxon>Xylariomycetidae</taxon>
        <taxon>Amphisphaeriales</taxon>
        <taxon>Apiosporaceae</taxon>
        <taxon>Neoarthrinium</taxon>
    </lineage>
</organism>
<dbReference type="PANTHER" id="PTHR22749:SF6">
    <property type="entry name" value="RIBOFLAVIN KINASE"/>
    <property type="match status" value="1"/>
</dbReference>
<proteinExistence type="inferred from homology"/>
<dbReference type="EC" id="2.7.1.26" evidence="4"/>
<dbReference type="Proteomes" id="UP000829685">
    <property type="component" value="Unassembled WGS sequence"/>
</dbReference>
<dbReference type="AlphaFoldDB" id="A0A9P9WY98"/>
<comment type="catalytic activity">
    <reaction evidence="13">
        <text>riboflavin + ATP = FMN + ADP + H(+)</text>
        <dbReference type="Rhea" id="RHEA:14357"/>
        <dbReference type="ChEBI" id="CHEBI:15378"/>
        <dbReference type="ChEBI" id="CHEBI:30616"/>
        <dbReference type="ChEBI" id="CHEBI:57986"/>
        <dbReference type="ChEBI" id="CHEBI:58210"/>
        <dbReference type="ChEBI" id="CHEBI:456216"/>
        <dbReference type="EC" id="2.7.1.26"/>
    </reaction>
</comment>
<evidence type="ECO:0000256" key="8">
    <source>
        <dbReference type="ARBA" id="ARBA00022679"/>
    </source>
</evidence>
<dbReference type="Pfam" id="PF01687">
    <property type="entry name" value="Flavokinase"/>
    <property type="match status" value="1"/>
</dbReference>
<evidence type="ECO:0000259" key="15">
    <source>
        <dbReference type="SMART" id="SM00904"/>
    </source>
</evidence>
<gene>
    <name evidence="16" type="ORF">JX265_000321</name>
</gene>
<comment type="function">
    <text evidence="1">Catalyzes the phosphorylation of riboflavin (vitamin B2) to form flavin mononucleotide (FMN) coenzyme.</text>
</comment>
<evidence type="ECO:0000256" key="2">
    <source>
        <dbReference type="ARBA" id="ARBA00005201"/>
    </source>
</evidence>
<feature type="region of interest" description="Disordered" evidence="14">
    <location>
        <begin position="1"/>
        <end position="25"/>
    </location>
</feature>
<accession>A0A9P9WY98</accession>
<dbReference type="GO" id="GO:0009398">
    <property type="term" value="P:FMN biosynthetic process"/>
    <property type="evidence" value="ECO:0007669"/>
    <property type="project" value="TreeGrafter"/>
</dbReference>
<evidence type="ECO:0000256" key="4">
    <source>
        <dbReference type="ARBA" id="ARBA00012105"/>
    </source>
</evidence>
<dbReference type="InterPro" id="IPR015865">
    <property type="entry name" value="Riboflavin_kinase_bac/euk"/>
</dbReference>
<dbReference type="GO" id="GO:0009231">
    <property type="term" value="P:riboflavin biosynthetic process"/>
    <property type="evidence" value="ECO:0007669"/>
    <property type="project" value="InterPro"/>
</dbReference>
<evidence type="ECO:0000256" key="1">
    <source>
        <dbReference type="ARBA" id="ARBA00003572"/>
    </source>
</evidence>
<feature type="domain" description="Riboflavin kinase" evidence="15">
    <location>
        <begin position="381"/>
        <end position="519"/>
    </location>
</feature>